<dbReference type="EMBL" id="VSSQ01005320">
    <property type="protein sequence ID" value="MPM28680.1"/>
    <property type="molecule type" value="Genomic_DNA"/>
</dbReference>
<evidence type="ECO:0000256" key="6">
    <source>
        <dbReference type="SAM" id="Phobius"/>
    </source>
</evidence>
<name>A0A644YJX6_9ZZZZ</name>
<evidence type="ECO:0000259" key="7">
    <source>
        <dbReference type="Pfam" id="PF00528"/>
    </source>
</evidence>
<dbReference type="AlphaFoldDB" id="A0A644YJX6"/>
<evidence type="ECO:0000256" key="5">
    <source>
        <dbReference type="ARBA" id="ARBA00023136"/>
    </source>
</evidence>
<evidence type="ECO:0000256" key="1">
    <source>
        <dbReference type="ARBA" id="ARBA00004141"/>
    </source>
</evidence>
<dbReference type="InterPro" id="IPR035906">
    <property type="entry name" value="MetI-like_sf"/>
</dbReference>
<dbReference type="PANTHER" id="PTHR30614">
    <property type="entry name" value="MEMBRANE COMPONENT OF AMINO ACID ABC TRANSPORTER"/>
    <property type="match status" value="1"/>
</dbReference>
<keyword evidence="5 6" id="KW-0472">Membrane</keyword>
<dbReference type="GO" id="GO:0005886">
    <property type="term" value="C:plasma membrane"/>
    <property type="evidence" value="ECO:0007669"/>
    <property type="project" value="TreeGrafter"/>
</dbReference>
<evidence type="ECO:0000256" key="4">
    <source>
        <dbReference type="ARBA" id="ARBA00022989"/>
    </source>
</evidence>
<dbReference type="Pfam" id="PF00528">
    <property type="entry name" value="BPD_transp_1"/>
    <property type="match status" value="1"/>
</dbReference>
<evidence type="ECO:0000256" key="3">
    <source>
        <dbReference type="ARBA" id="ARBA00022970"/>
    </source>
</evidence>
<dbReference type="GO" id="GO:0006865">
    <property type="term" value="P:amino acid transport"/>
    <property type="evidence" value="ECO:0007669"/>
    <property type="project" value="UniProtKB-KW"/>
</dbReference>
<dbReference type="InterPro" id="IPR000515">
    <property type="entry name" value="MetI-like"/>
</dbReference>
<protein>
    <submittedName>
        <fullName evidence="8">L-cystine transport system permease protein YecS</fullName>
    </submittedName>
</protein>
<dbReference type="InterPro" id="IPR043429">
    <property type="entry name" value="ArtM/GltK/GlnP/TcyL/YhdX-like"/>
</dbReference>
<comment type="caution">
    <text evidence="8">The sequence shown here is derived from an EMBL/GenBank/DDBJ whole genome shotgun (WGS) entry which is preliminary data.</text>
</comment>
<keyword evidence="4 6" id="KW-1133">Transmembrane helix</keyword>
<feature type="transmembrane region" description="Helical" evidence="6">
    <location>
        <begin position="63"/>
        <end position="81"/>
    </location>
</feature>
<dbReference type="Gene3D" id="1.10.3720.10">
    <property type="entry name" value="MetI-like"/>
    <property type="match status" value="1"/>
</dbReference>
<gene>
    <name evidence="8" type="primary">yecS_23</name>
    <name evidence="8" type="ORF">SDC9_75207</name>
</gene>
<proteinExistence type="predicted"/>
<keyword evidence="2 6" id="KW-0812">Transmembrane</keyword>
<dbReference type="GO" id="GO:0055085">
    <property type="term" value="P:transmembrane transport"/>
    <property type="evidence" value="ECO:0007669"/>
    <property type="project" value="InterPro"/>
</dbReference>
<dbReference type="PANTHER" id="PTHR30614:SF0">
    <property type="entry name" value="L-CYSTINE TRANSPORT SYSTEM PERMEASE PROTEIN TCYL"/>
    <property type="match status" value="1"/>
</dbReference>
<keyword evidence="3" id="KW-0813">Transport</keyword>
<reference evidence="8" key="1">
    <citation type="submission" date="2019-08" db="EMBL/GenBank/DDBJ databases">
        <authorList>
            <person name="Kucharzyk K."/>
            <person name="Murdoch R.W."/>
            <person name="Higgins S."/>
            <person name="Loffler F."/>
        </authorList>
    </citation>
    <scope>NUCLEOTIDE SEQUENCE</scope>
</reference>
<keyword evidence="3" id="KW-0029">Amino-acid transport</keyword>
<feature type="domain" description="ABC transmembrane type-1" evidence="7">
    <location>
        <begin position="2"/>
        <end position="90"/>
    </location>
</feature>
<comment type="subcellular location">
    <subcellularLocation>
        <location evidence="1">Membrane</location>
        <topology evidence="1">Multi-pass membrane protein</topology>
    </subcellularLocation>
</comment>
<sequence>MTTSQGLRRIILPQAVTVALPNIGNHFVALLKDSSLAFAASVPEIIGQAKIIAGRTSQFFEVYIVAALIYWGICIVFERLLEYLENRFRKFERGV</sequence>
<dbReference type="SUPFAM" id="SSF161098">
    <property type="entry name" value="MetI-like"/>
    <property type="match status" value="1"/>
</dbReference>
<evidence type="ECO:0000313" key="8">
    <source>
        <dbReference type="EMBL" id="MPM28680.1"/>
    </source>
</evidence>
<accession>A0A644YJX6</accession>
<evidence type="ECO:0000256" key="2">
    <source>
        <dbReference type="ARBA" id="ARBA00022692"/>
    </source>
</evidence>
<organism evidence="8">
    <name type="scientific">bioreactor metagenome</name>
    <dbReference type="NCBI Taxonomy" id="1076179"/>
    <lineage>
        <taxon>unclassified sequences</taxon>
        <taxon>metagenomes</taxon>
        <taxon>ecological metagenomes</taxon>
    </lineage>
</organism>